<feature type="compositionally biased region" description="Polar residues" evidence="1">
    <location>
        <begin position="118"/>
        <end position="128"/>
    </location>
</feature>
<evidence type="ECO:0000313" key="2">
    <source>
        <dbReference type="EMBL" id="KAJ1212723.1"/>
    </source>
</evidence>
<organism evidence="2 3">
    <name type="scientific">Pleurodeles waltl</name>
    <name type="common">Iberian ribbed newt</name>
    <dbReference type="NCBI Taxonomy" id="8319"/>
    <lineage>
        <taxon>Eukaryota</taxon>
        <taxon>Metazoa</taxon>
        <taxon>Chordata</taxon>
        <taxon>Craniata</taxon>
        <taxon>Vertebrata</taxon>
        <taxon>Euteleostomi</taxon>
        <taxon>Amphibia</taxon>
        <taxon>Batrachia</taxon>
        <taxon>Caudata</taxon>
        <taxon>Salamandroidea</taxon>
        <taxon>Salamandridae</taxon>
        <taxon>Pleurodelinae</taxon>
        <taxon>Pleurodeles</taxon>
    </lineage>
</organism>
<feature type="compositionally biased region" description="Basic and acidic residues" evidence="1">
    <location>
        <begin position="26"/>
        <end position="39"/>
    </location>
</feature>
<feature type="compositionally biased region" description="Basic and acidic residues" evidence="1">
    <location>
        <begin position="101"/>
        <end position="111"/>
    </location>
</feature>
<evidence type="ECO:0000256" key="1">
    <source>
        <dbReference type="SAM" id="MobiDB-lite"/>
    </source>
</evidence>
<feature type="compositionally biased region" description="Basic and acidic residues" evidence="1">
    <location>
        <begin position="48"/>
        <end position="73"/>
    </location>
</feature>
<sequence>MAAGQLVVQIGKVWVGAQVLKSNKQSVEKPPERKRREAKMAFSAKQASDSRKRDGKAQKAVEVRWSEPHEFTQRAETTCSEEGSDSSSDESMVPCSQHGAQQDKQHGEHVLSKIWASGSWNGTMTNVGTREGVVNTIQQRP</sequence>
<dbReference type="AlphaFoldDB" id="A0AAV7WJH5"/>
<comment type="caution">
    <text evidence="2">The sequence shown here is derived from an EMBL/GenBank/DDBJ whole genome shotgun (WGS) entry which is preliminary data.</text>
</comment>
<dbReference type="EMBL" id="JANPWB010000001">
    <property type="protein sequence ID" value="KAJ1212723.1"/>
    <property type="molecule type" value="Genomic_DNA"/>
</dbReference>
<evidence type="ECO:0000313" key="3">
    <source>
        <dbReference type="Proteomes" id="UP001066276"/>
    </source>
</evidence>
<proteinExistence type="predicted"/>
<feature type="region of interest" description="Disordered" evidence="1">
    <location>
        <begin position="22"/>
        <end position="141"/>
    </location>
</feature>
<keyword evidence="3" id="KW-1185">Reference proteome</keyword>
<protein>
    <submittedName>
        <fullName evidence="2">Uncharacterized protein</fullName>
    </submittedName>
</protein>
<reference evidence="2" key="1">
    <citation type="journal article" date="2022" name="bioRxiv">
        <title>Sequencing and chromosome-scale assembly of the giantPleurodeles waltlgenome.</title>
        <authorList>
            <person name="Brown T."/>
            <person name="Elewa A."/>
            <person name="Iarovenko S."/>
            <person name="Subramanian E."/>
            <person name="Araus A.J."/>
            <person name="Petzold A."/>
            <person name="Susuki M."/>
            <person name="Suzuki K.-i.T."/>
            <person name="Hayashi T."/>
            <person name="Toyoda A."/>
            <person name="Oliveira C."/>
            <person name="Osipova E."/>
            <person name="Leigh N.D."/>
            <person name="Simon A."/>
            <person name="Yun M.H."/>
        </authorList>
    </citation>
    <scope>NUCLEOTIDE SEQUENCE</scope>
    <source>
        <strain evidence="2">20211129_DDA</strain>
        <tissue evidence="2">Liver</tissue>
    </source>
</reference>
<dbReference type="Proteomes" id="UP001066276">
    <property type="component" value="Chromosome 1_1"/>
</dbReference>
<gene>
    <name evidence="2" type="ORF">NDU88_000373</name>
</gene>
<name>A0AAV7WJH5_PLEWA</name>
<accession>A0AAV7WJH5</accession>